<dbReference type="Gene3D" id="1.10.630.10">
    <property type="entry name" value="Cytochrome P450"/>
    <property type="match status" value="1"/>
</dbReference>
<dbReference type="PRINTS" id="PR00463">
    <property type="entry name" value="EP450I"/>
</dbReference>
<dbReference type="InterPro" id="IPR017972">
    <property type="entry name" value="Cyt_P450_CS"/>
</dbReference>
<keyword evidence="10" id="KW-1133">Transmembrane helix</keyword>
<organism evidence="11 12">
    <name type="scientific">Nezara viridula</name>
    <name type="common">Southern green stink bug</name>
    <name type="synonym">Cimex viridulus</name>
    <dbReference type="NCBI Taxonomy" id="85310"/>
    <lineage>
        <taxon>Eukaryota</taxon>
        <taxon>Metazoa</taxon>
        <taxon>Ecdysozoa</taxon>
        <taxon>Arthropoda</taxon>
        <taxon>Hexapoda</taxon>
        <taxon>Insecta</taxon>
        <taxon>Pterygota</taxon>
        <taxon>Neoptera</taxon>
        <taxon>Paraneoptera</taxon>
        <taxon>Hemiptera</taxon>
        <taxon>Heteroptera</taxon>
        <taxon>Panheteroptera</taxon>
        <taxon>Pentatomomorpha</taxon>
        <taxon>Pentatomoidea</taxon>
        <taxon>Pentatomidae</taxon>
        <taxon>Pentatominae</taxon>
        <taxon>Nezara</taxon>
    </lineage>
</organism>
<dbReference type="GO" id="GO:0004497">
    <property type="term" value="F:monooxygenase activity"/>
    <property type="evidence" value="ECO:0007669"/>
    <property type="project" value="UniProtKB-KW"/>
</dbReference>
<keyword evidence="6 8" id="KW-0408">Iron</keyword>
<evidence type="ECO:0000313" key="11">
    <source>
        <dbReference type="EMBL" id="CAH1402506.1"/>
    </source>
</evidence>
<dbReference type="FunFam" id="1.10.630.10:FF:000006">
    <property type="entry name" value="Cytochrome P450 302a1, mitochondrial"/>
    <property type="match status" value="1"/>
</dbReference>
<keyword evidence="7 9" id="KW-0503">Monooxygenase</keyword>
<reference evidence="11" key="1">
    <citation type="submission" date="2022-01" db="EMBL/GenBank/DDBJ databases">
        <authorList>
            <person name="King R."/>
        </authorList>
    </citation>
    <scope>NUCLEOTIDE SEQUENCE</scope>
</reference>
<evidence type="ECO:0000256" key="7">
    <source>
        <dbReference type="ARBA" id="ARBA00023033"/>
    </source>
</evidence>
<protein>
    <recommendedName>
        <fullName evidence="13">Cytochrome P450</fullName>
    </recommendedName>
</protein>
<dbReference type="PRINTS" id="PR00385">
    <property type="entry name" value="P450"/>
</dbReference>
<dbReference type="InterPro" id="IPR050479">
    <property type="entry name" value="CYP11_CYP27_families"/>
</dbReference>
<evidence type="ECO:0000256" key="4">
    <source>
        <dbReference type="ARBA" id="ARBA00022723"/>
    </source>
</evidence>
<evidence type="ECO:0000256" key="2">
    <source>
        <dbReference type="ARBA" id="ARBA00010617"/>
    </source>
</evidence>
<gene>
    <name evidence="11" type="ORF">NEZAVI_LOCUS11315</name>
</gene>
<keyword evidence="3 8" id="KW-0349">Heme</keyword>
<evidence type="ECO:0000256" key="6">
    <source>
        <dbReference type="ARBA" id="ARBA00023004"/>
    </source>
</evidence>
<evidence type="ECO:0000256" key="8">
    <source>
        <dbReference type="PIRSR" id="PIRSR602401-1"/>
    </source>
</evidence>
<dbReference type="PANTHER" id="PTHR24279:SF120">
    <property type="entry name" value="CYTOCHROME P450"/>
    <property type="match status" value="1"/>
</dbReference>
<sequence>MSLLTMMQPPLEWSIPNFTAVFLFIAILLLKELRPIFKKTRYLTRPVTTKKKIPTVNQIPGPLQLPVIGTRWIYYTKYTLEKLHEAHKDMYRTYGPIVKEEALWNIPIINIFSKNEIEKILRHPSKYPLRPPTEVTAYYRATRPDRYASLGLINEQGETWHTLRSHLTPELTSAKTMSSFFPELLSVTEDFIRLLQVSKDANGIVEHFDDLACRMGLESTCCLILGKRLGVLEDEASEVSLRLANAVKEQFCASRDTYFGLPFYKLYPTKAYKRFVNAEEIIYDVISEMVENAENLENDTYLEDSPSVFQSILNNPGLDIREKKAGIIDFIAAGIKTLGNTLVFLLYLMAKNPECQEKIVDEIDSLTSGKELTLQALGKANYLKACIAESYRMLPTAPCLARILETDMELNGFHLPSGTVVLCHTWQASLMEENFQNADQFIPERWLGKERMPWLVAPFGAGRRLCPGKRFVELELQVLLAQIVRKFKLECAGELEIQFEFLMAPASPSSLKLVERT</sequence>
<comment type="cofactor">
    <cofactor evidence="1 8">
        <name>heme</name>
        <dbReference type="ChEBI" id="CHEBI:30413"/>
    </cofactor>
</comment>
<proteinExistence type="inferred from homology"/>
<feature type="binding site" description="axial binding residue" evidence="8">
    <location>
        <position position="466"/>
    </location>
    <ligand>
        <name>heme</name>
        <dbReference type="ChEBI" id="CHEBI:30413"/>
    </ligand>
    <ligandPart>
        <name>Fe</name>
        <dbReference type="ChEBI" id="CHEBI:18248"/>
    </ligandPart>
</feature>
<comment type="similarity">
    <text evidence="2 9">Belongs to the cytochrome P450 family.</text>
</comment>
<evidence type="ECO:0000256" key="10">
    <source>
        <dbReference type="SAM" id="Phobius"/>
    </source>
</evidence>
<accession>A0A9P0MT92</accession>
<dbReference type="InterPro" id="IPR001128">
    <property type="entry name" value="Cyt_P450"/>
</dbReference>
<evidence type="ECO:0000256" key="9">
    <source>
        <dbReference type="RuleBase" id="RU000461"/>
    </source>
</evidence>
<dbReference type="GO" id="GO:0016705">
    <property type="term" value="F:oxidoreductase activity, acting on paired donors, with incorporation or reduction of molecular oxygen"/>
    <property type="evidence" value="ECO:0007669"/>
    <property type="project" value="InterPro"/>
</dbReference>
<evidence type="ECO:0000256" key="5">
    <source>
        <dbReference type="ARBA" id="ARBA00023002"/>
    </source>
</evidence>
<dbReference type="Proteomes" id="UP001152798">
    <property type="component" value="Chromosome 5"/>
</dbReference>
<dbReference type="InterPro" id="IPR002401">
    <property type="entry name" value="Cyt_P450_E_grp-I"/>
</dbReference>
<keyword evidence="12" id="KW-1185">Reference proteome</keyword>
<dbReference type="OrthoDB" id="3945418at2759"/>
<keyword evidence="4 8" id="KW-0479">Metal-binding</keyword>
<evidence type="ECO:0000256" key="3">
    <source>
        <dbReference type="ARBA" id="ARBA00022617"/>
    </source>
</evidence>
<dbReference type="EMBL" id="OV725081">
    <property type="protein sequence ID" value="CAH1402506.1"/>
    <property type="molecule type" value="Genomic_DNA"/>
</dbReference>
<name>A0A9P0MT92_NEZVI</name>
<dbReference type="InterPro" id="IPR036396">
    <property type="entry name" value="Cyt_P450_sf"/>
</dbReference>
<dbReference type="Pfam" id="PF00067">
    <property type="entry name" value="p450"/>
    <property type="match status" value="1"/>
</dbReference>
<keyword evidence="10" id="KW-0812">Transmembrane</keyword>
<dbReference type="PANTHER" id="PTHR24279">
    <property type="entry name" value="CYTOCHROME P450"/>
    <property type="match status" value="1"/>
</dbReference>
<evidence type="ECO:0008006" key="13">
    <source>
        <dbReference type="Google" id="ProtNLM"/>
    </source>
</evidence>
<evidence type="ECO:0000256" key="1">
    <source>
        <dbReference type="ARBA" id="ARBA00001971"/>
    </source>
</evidence>
<dbReference type="SUPFAM" id="SSF48264">
    <property type="entry name" value="Cytochrome P450"/>
    <property type="match status" value="1"/>
</dbReference>
<dbReference type="GO" id="GO:0005506">
    <property type="term" value="F:iron ion binding"/>
    <property type="evidence" value="ECO:0007669"/>
    <property type="project" value="InterPro"/>
</dbReference>
<keyword evidence="5 9" id="KW-0560">Oxidoreductase</keyword>
<keyword evidence="10" id="KW-0472">Membrane</keyword>
<dbReference type="AlphaFoldDB" id="A0A9P0MT92"/>
<dbReference type="GO" id="GO:0020037">
    <property type="term" value="F:heme binding"/>
    <property type="evidence" value="ECO:0007669"/>
    <property type="project" value="InterPro"/>
</dbReference>
<feature type="transmembrane region" description="Helical" evidence="10">
    <location>
        <begin position="13"/>
        <end position="30"/>
    </location>
</feature>
<dbReference type="PROSITE" id="PS00086">
    <property type="entry name" value="CYTOCHROME_P450"/>
    <property type="match status" value="1"/>
</dbReference>
<evidence type="ECO:0000313" key="12">
    <source>
        <dbReference type="Proteomes" id="UP001152798"/>
    </source>
</evidence>
<dbReference type="CDD" id="cd11054">
    <property type="entry name" value="CYP24A1-like"/>
    <property type="match status" value="1"/>
</dbReference>